<dbReference type="Pfam" id="PF04343">
    <property type="entry name" value="DUF488"/>
    <property type="match status" value="1"/>
</dbReference>
<dbReference type="AlphaFoldDB" id="A0A7V8IG65"/>
<evidence type="ECO:0008006" key="3">
    <source>
        <dbReference type="Google" id="ProtNLM"/>
    </source>
</evidence>
<comment type="caution">
    <text evidence="1">The sequence shown here is derived from an EMBL/GenBank/DDBJ whole genome shotgun (WGS) entry which is preliminary data.</text>
</comment>
<sequence>MKVFSIGFTEKSAEKFFSLIKSQPDLKTLVDVRLNNVSQLAGFAKKNDLMYFLKELCNVDYVHLPDLAPTKEMLDPYKKGNISWEVYESSFMNLMAKRNIERIEKSVIADSCLLCSEHKHHHCHRRLVIEYLNSHWDTDFEVKHLI</sequence>
<organism evidence="1 2">
    <name type="scientific">Pectobacterium fontis</name>
    <dbReference type="NCBI Taxonomy" id="2558042"/>
    <lineage>
        <taxon>Bacteria</taxon>
        <taxon>Pseudomonadati</taxon>
        <taxon>Pseudomonadota</taxon>
        <taxon>Gammaproteobacteria</taxon>
        <taxon>Enterobacterales</taxon>
        <taxon>Pectobacteriaceae</taxon>
        <taxon>Pectobacterium</taxon>
    </lineage>
</organism>
<reference evidence="1 2" key="1">
    <citation type="submission" date="2014-10" db="EMBL/GenBank/DDBJ databases">
        <title>Genome sequence of Pectobacterium carotovorum M022.</title>
        <authorList>
            <person name="Chan K.-G."/>
            <person name="Tan W.-S."/>
        </authorList>
    </citation>
    <scope>NUCLEOTIDE SEQUENCE [LARGE SCALE GENOMIC DNA]</scope>
    <source>
        <strain evidence="1 2">M022</strain>
    </source>
</reference>
<dbReference type="InterPro" id="IPR007438">
    <property type="entry name" value="DUF488"/>
</dbReference>
<keyword evidence="2" id="KW-1185">Reference proteome</keyword>
<protein>
    <recommendedName>
        <fullName evidence="3">DUF488 domain-containing protein</fullName>
    </recommendedName>
</protein>
<evidence type="ECO:0000313" key="2">
    <source>
        <dbReference type="Proteomes" id="UP000053038"/>
    </source>
</evidence>
<gene>
    <name evidence="1" type="ORF">OI69_17385</name>
</gene>
<proteinExistence type="predicted"/>
<evidence type="ECO:0000313" key="1">
    <source>
        <dbReference type="EMBL" id="KHN49660.1"/>
    </source>
</evidence>
<name>A0A7V8IG65_9GAMM</name>
<dbReference type="EMBL" id="JSXC01000053">
    <property type="protein sequence ID" value="KHN49660.1"/>
    <property type="molecule type" value="Genomic_DNA"/>
</dbReference>
<dbReference type="Proteomes" id="UP000053038">
    <property type="component" value="Unassembled WGS sequence"/>
</dbReference>
<accession>A0A7V8IG65</accession>
<dbReference type="RefSeq" id="WP_039353397.1">
    <property type="nucleotide sequence ID" value="NZ_JSXC01000053.1"/>
</dbReference>
<dbReference type="OrthoDB" id="9789109at2"/>
<dbReference type="PANTHER" id="PTHR39337:SF1">
    <property type="entry name" value="BLR5642 PROTEIN"/>
    <property type="match status" value="1"/>
</dbReference>
<dbReference type="PANTHER" id="PTHR39337">
    <property type="entry name" value="BLR5642 PROTEIN"/>
    <property type="match status" value="1"/>
</dbReference>